<comment type="caution">
    <text evidence="1">The sequence shown here is derived from an EMBL/GenBank/DDBJ whole genome shotgun (WGS) entry which is preliminary data.</text>
</comment>
<accession>A0A391P8V0</accession>
<dbReference type="EMBL" id="BHGK01000001">
    <property type="protein sequence ID" value="GCA66013.1"/>
    <property type="molecule type" value="Genomic_DNA"/>
</dbReference>
<organism evidence="1 2">
    <name type="scientific">Mediterraneibacter butyricigenes</name>
    <dbReference type="NCBI Taxonomy" id="2316025"/>
    <lineage>
        <taxon>Bacteria</taxon>
        <taxon>Bacillati</taxon>
        <taxon>Bacillota</taxon>
        <taxon>Clostridia</taxon>
        <taxon>Lachnospirales</taxon>
        <taxon>Lachnospiraceae</taxon>
        <taxon>Mediterraneibacter</taxon>
    </lineage>
</organism>
<protein>
    <submittedName>
        <fullName evidence="1">Uncharacterized protein</fullName>
    </submittedName>
</protein>
<dbReference type="RefSeq" id="WP_243112629.1">
    <property type="nucleotide sequence ID" value="NZ_BHGK01000001.1"/>
</dbReference>
<dbReference type="AlphaFoldDB" id="A0A391P8V0"/>
<evidence type="ECO:0000313" key="2">
    <source>
        <dbReference type="Proteomes" id="UP000265643"/>
    </source>
</evidence>
<sequence>MNKNRKFGLQIFAAPDNMTGTAQAQTRAREIDFVTSFSKDLQALLDVMGITRMIKKENGSTLKTKKVTGTLQSGAVAEGDEIPLSQYQVEEVPFDTIRIEKYRKGVSLEAIAEKGYDAAVQSTDDEFKSDLINVVTGKFYTQLKAGSLVGHESTWQMAAAMAIGKVVDKFQKMKRTATGVALWVNTLDVYKYVGAADITLQTAFGFKYVTDFMGADVVFVSSEIPENVVVATPLNNLVAYYVDPGDSEFVRAGLSYTTDPETGFIGFHAQGTYERAISDMFAIMGLRLFCEYQDAIAYIAVGGADTQTLGTLTVTSKAGSETGKTKLSVSEQLQSPRNCWKYKDAASATSVTYGMDVKNWSKWDGESEISSTATHHITVVECDQNYKAVKSGDVAVTVNAGD</sequence>
<gene>
    <name evidence="1" type="ORF">KGMB01110_04490</name>
</gene>
<reference evidence="2" key="1">
    <citation type="submission" date="2018-09" db="EMBL/GenBank/DDBJ databases">
        <title>Draft Genome Sequence of Mediterraneibacter sp. KCTC 15684.</title>
        <authorList>
            <person name="Kim J.S."/>
            <person name="Han K.I."/>
            <person name="Suh M.K."/>
            <person name="Lee K.C."/>
            <person name="Eom M.K."/>
            <person name="Lee J.H."/>
            <person name="Park S.H."/>
            <person name="Kang S.W."/>
            <person name="Park J.E."/>
            <person name="Oh B.S."/>
            <person name="Yu S.Y."/>
            <person name="Choi S.H."/>
            <person name="Lee D.H."/>
            <person name="Yoon H."/>
            <person name="Kim B."/>
            <person name="Yang S.J."/>
            <person name="Lee J.S."/>
        </authorList>
    </citation>
    <scope>NUCLEOTIDE SEQUENCE [LARGE SCALE GENOMIC DNA]</scope>
    <source>
        <strain evidence="2">KCTC 15684</strain>
    </source>
</reference>
<proteinExistence type="predicted"/>
<evidence type="ECO:0000313" key="1">
    <source>
        <dbReference type="EMBL" id="GCA66013.1"/>
    </source>
</evidence>
<keyword evidence="2" id="KW-1185">Reference proteome</keyword>
<name>A0A391P8V0_9FIRM</name>
<dbReference type="Proteomes" id="UP000265643">
    <property type="component" value="Unassembled WGS sequence"/>
</dbReference>